<protein>
    <submittedName>
        <fullName evidence="2">Phasin family protein</fullName>
    </submittedName>
</protein>
<dbReference type="Pfam" id="PF05597">
    <property type="entry name" value="Phasin"/>
    <property type="match status" value="1"/>
</dbReference>
<reference evidence="2 3" key="1">
    <citation type="submission" date="2023-02" db="EMBL/GenBank/DDBJ databases">
        <title>Bacterial whole genomic sequence of Curvibacter sp. HBC61.</title>
        <authorList>
            <person name="Le V."/>
            <person name="Ko S.-R."/>
            <person name="Ahn C.-Y."/>
            <person name="Oh H.-M."/>
        </authorList>
    </citation>
    <scope>NUCLEOTIDE SEQUENCE [LARGE SCALE GENOMIC DNA]</scope>
    <source>
        <strain evidence="2 3">HBC61</strain>
    </source>
</reference>
<evidence type="ECO:0000313" key="2">
    <source>
        <dbReference type="EMBL" id="MDD0841030.1"/>
    </source>
</evidence>
<dbReference type="InterPro" id="IPR008769">
    <property type="entry name" value="PhaF_PhaI"/>
</dbReference>
<accession>A0ABT5N440</accession>
<dbReference type="RefSeq" id="WP_273953813.1">
    <property type="nucleotide sequence ID" value="NZ_JAQSIP010000014.1"/>
</dbReference>
<feature type="compositionally biased region" description="Low complexity" evidence="1">
    <location>
        <begin position="152"/>
        <end position="176"/>
    </location>
</feature>
<dbReference type="EMBL" id="JAQSIP010000014">
    <property type="protein sequence ID" value="MDD0841030.1"/>
    <property type="molecule type" value="Genomic_DNA"/>
</dbReference>
<comment type="caution">
    <text evidence="2">The sequence shown here is derived from an EMBL/GenBank/DDBJ whole genome shotgun (WGS) entry which is preliminary data.</text>
</comment>
<dbReference type="PANTHER" id="PTHR38664">
    <property type="entry name" value="SLR0058 PROTEIN"/>
    <property type="match status" value="1"/>
</dbReference>
<evidence type="ECO:0000313" key="3">
    <source>
        <dbReference type="Proteomes" id="UP001528673"/>
    </source>
</evidence>
<evidence type="ECO:0000256" key="1">
    <source>
        <dbReference type="SAM" id="MobiDB-lite"/>
    </source>
</evidence>
<organism evidence="2 3">
    <name type="scientific">Curvibacter cyanobacteriorum</name>
    <dbReference type="NCBI Taxonomy" id="3026422"/>
    <lineage>
        <taxon>Bacteria</taxon>
        <taxon>Pseudomonadati</taxon>
        <taxon>Pseudomonadota</taxon>
        <taxon>Betaproteobacteria</taxon>
        <taxon>Burkholderiales</taxon>
        <taxon>Comamonadaceae</taxon>
        <taxon>Curvibacter</taxon>
    </lineage>
</organism>
<sequence length="190" mass="20150">MSKKTKANPLEASDRRLRSARIKDSAHQIWLAGLGAFSMAQVEGSKVFETLVKEGLSLQKKGRDAAGERVKATQTRLSDLAQDLSGRANNQWDKLEGLFEDRLARSLERLGVPSAQSQTQLAQRLAALEARAALVAPVQSPPRPAARKRSVATGTAQTKAAAASPRRPASAKAGPARPRPASDPAAQVAG</sequence>
<dbReference type="PANTHER" id="PTHR38664:SF1">
    <property type="entry name" value="SLR0058 PROTEIN"/>
    <property type="match status" value="1"/>
</dbReference>
<gene>
    <name evidence="2" type="ORF">PSQ40_20805</name>
</gene>
<name>A0ABT5N440_9BURK</name>
<feature type="region of interest" description="Disordered" evidence="1">
    <location>
        <begin position="136"/>
        <end position="190"/>
    </location>
</feature>
<proteinExistence type="predicted"/>
<dbReference type="Proteomes" id="UP001528673">
    <property type="component" value="Unassembled WGS sequence"/>
</dbReference>
<keyword evidence="3" id="KW-1185">Reference proteome</keyword>